<keyword evidence="3" id="KW-1185">Reference proteome</keyword>
<feature type="region of interest" description="Disordered" evidence="1">
    <location>
        <begin position="173"/>
        <end position="198"/>
    </location>
</feature>
<feature type="region of interest" description="Disordered" evidence="1">
    <location>
        <begin position="269"/>
        <end position="321"/>
    </location>
</feature>
<dbReference type="OrthoDB" id="3363351at2759"/>
<feature type="compositionally biased region" description="Low complexity" evidence="1">
    <location>
        <begin position="411"/>
        <end position="421"/>
    </location>
</feature>
<dbReference type="Proteomes" id="UP000000561">
    <property type="component" value="Chromosome 1"/>
</dbReference>
<feature type="region of interest" description="Disordered" evidence="1">
    <location>
        <begin position="408"/>
        <end position="456"/>
    </location>
</feature>
<feature type="compositionally biased region" description="Basic and acidic residues" evidence="1">
    <location>
        <begin position="127"/>
        <end position="148"/>
    </location>
</feature>
<feature type="compositionally biased region" description="Basic and acidic residues" evidence="1">
    <location>
        <begin position="182"/>
        <end position="198"/>
    </location>
</feature>
<dbReference type="EMBL" id="CM003140">
    <property type="protein sequence ID" value="KIS72209.1"/>
    <property type="molecule type" value="Genomic_DNA"/>
</dbReference>
<sequence length="468" mass="50576">MVLQNKYKAKASRRYNNNAKASENDAEPGSSKPGYRQRFANRPRQSLSANGRGGGLTEAHSKTEDDDDEDKDEDSEGGSSVTGSDQEDGDVEFPSLAKAATLSDKSQPTELADDPSNPSKGKYARRKLGESKMARLERVEAAKDPRIQDDEEPEPEVDISRLVARVAALGDSAGTQAGVSEEIARSRGQHESVSDVENDIDHSLAYLHDKERQRQKAKGRGGGVHAITVENSKTAFEALSVDANGNEIDLEALQKEKEKADAARALKARFQGHGIGERQRSDGRSRTVPSIQIGPHIATSSTSDNSSRTSNEASLLDGLTADTESTLAKERKGNINGETASVHASRLSFSTTFGRRKPPLAGIVQAEQLERPMLDSAGRSNSSAHRFERIDSFLASLNDRSIAGQDPSVFSLSSNGSNGNNQTRQSQPFSSVRSGHTVAPQRPYHQTRIHSTPGELGRLESFLDDMLG</sequence>
<dbReference type="VEuPathDB" id="FungiDB:UMAG_10928"/>
<feature type="compositionally biased region" description="Low complexity" evidence="1">
    <location>
        <begin position="299"/>
        <end position="311"/>
    </location>
</feature>
<feature type="compositionally biased region" description="Polar residues" evidence="1">
    <location>
        <begin position="422"/>
        <end position="434"/>
    </location>
</feature>
<dbReference type="eggNOG" id="ENOG502RE0D">
    <property type="taxonomic scope" value="Eukaryota"/>
</dbReference>
<dbReference type="InParanoid" id="A0A0D1E8R1"/>
<name>A0A0D1E8R1_MYCMD</name>
<organism evidence="2 3">
    <name type="scientific">Mycosarcoma maydis</name>
    <name type="common">Corn smut fungus</name>
    <name type="synonym">Ustilago maydis</name>
    <dbReference type="NCBI Taxonomy" id="5270"/>
    <lineage>
        <taxon>Eukaryota</taxon>
        <taxon>Fungi</taxon>
        <taxon>Dikarya</taxon>
        <taxon>Basidiomycota</taxon>
        <taxon>Ustilaginomycotina</taxon>
        <taxon>Ustilaginomycetes</taxon>
        <taxon>Ustilaginales</taxon>
        <taxon>Ustilaginaceae</taxon>
        <taxon>Mycosarcoma</taxon>
    </lineage>
</organism>
<reference evidence="2 3" key="1">
    <citation type="journal article" date="2006" name="Nature">
        <title>Insights from the genome of the biotrophic fungal plant pathogen Ustilago maydis.</title>
        <authorList>
            <person name="Kamper J."/>
            <person name="Kahmann R."/>
            <person name="Bolker M."/>
            <person name="Ma L.J."/>
            <person name="Brefort T."/>
            <person name="Saville B.J."/>
            <person name="Banuett F."/>
            <person name="Kronstad J.W."/>
            <person name="Gold S.E."/>
            <person name="Muller O."/>
            <person name="Perlin M.H."/>
            <person name="Wosten H.A."/>
            <person name="de Vries R."/>
            <person name="Ruiz-Herrera J."/>
            <person name="Reynaga-Pena C.G."/>
            <person name="Snetselaar K."/>
            <person name="McCann M."/>
            <person name="Perez-Martin J."/>
            <person name="Feldbrugge M."/>
            <person name="Basse C.W."/>
            <person name="Steinberg G."/>
            <person name="Ibeas J.I."/>
            <person name="Holloman W."/>
            <person name="Guzman P."/>
            <person name="Farman M."/>
            <person name="Stajich J.E."/>
            <person name="Sentandreu R."/>
            <person name="Gonzalez-Prieto J.M."/>
            <person name="Kennell J.C."/>
            <person name="Molina L."/>
            <person name="Schirawski J."/>
            <person name="Mendoza-Mendoza A."/>
            <person name="Greilinger D."/>
            <person name="Munch K."/>
            <person name="Rossel N."/>
            <person name="Scherer M."/>
            <person name="Vranes M."/>
            <person name="Ladendorf O."/>
            <person name="Vincon V."/>
            <person name="Fuchs U."/>
            <person name="Sandrock B."/>
            <person name="Meng S."/>
            <person name="Ho E.C."/>
            <person name="Cahill M.J."/>
            <person name="Boyce K.J."/>
            <person name="Klose J."/>
            <person name="Klosterman S.J."/>
            <person name="Deelstra H.J."/>
            <person name="Ortiz-Castellanos L."/>
            <person name="Li W."/>
            <person name="Sanchez-Alonso P."/>
            <person name="Schreier P.H."/>
            <person name="Hauser-Hahn I."/>
            <person name="Vaupel M."/>
            <person name="Koopmann E."/>
            <person name="Friedrich G."/>
            <person name="Voss H."/>
            <person name="Schluter T."/>
            <person name="Margolis J."/>
            <person name="Platt D."/>
            <person name="Swimmer C."/>
            <person name="Gnirke A."/>
            <person name="Chen F."/>
            <person name="Vysotskaia V."/>
            <person name="Mannhaupt G."/>
            <person name="Guldener U."/>
            <person name="Munsterkotter M."/>
            <person name="Haase D."/>
            <person name="Oesterheld M."/>
            <person name="Mewes H.W."/>
            <person name="Mauceli E.W."/>
            <person name="DeCaprio D."/>
            <person name="Wade C.M."/>
            <person name="Butler J."/>
            <person name="Young S."/>
            <person name="Jaffe D.B."/>
            <person name="Calvo S."/>
            <person name="Nusbaum C."/>
            <person name="Galagan J."/>
            <person name="Birren B.W."/>
        </authorList>
    </citation>
    <scope>NUCLEOTIDE SEQUENCE [LARGE SCALE GENOMIC DNA]</scope>
    <source>
        <strain evidence="3">DSM 14603 / FGSC 9021 / UM521</strain>
    </source>
</reference>
<dbReference type="RefSeq" id="XP_011386699.1">
    <property type="nucleotide sequence ID" value="XM_011388397.1"/>
</dbReference>
<dbReference type="GeneID" id="23566887"/>
<evidence type="ECO:0000313" key="2">
    <source>
        <dbReference type="EMBL" id="KIS72209.1"/>
    </source>
</evidence>
<dbReference type="KEGG" id="uma:UMAG_10928"/>
<feature type="compositionally biased region" description="Basic and acidic residues" evidence="1">
    <location>
        <begin position="275"/>
        <end position="285"/>
    </location>
</feature>
<dbReference type="AlphaFoldDB" id="A0A0D1E8R1"/>
<evidence type="ECO:0000256" key="1">
    <source>
        <dbReference type="SAM" id="MobiDB-lite"/>
    </source>
</evidence>
<accession>A0A0D1E8R1</accession>
<feature type="region of interest" description="Disordered" evidence="1">
    <location>
        <begin position="1"/>
        <end position="158"/>
    </location>
</feature>
<feature type="compositionally biased region" description="Acidic residues" evidence="1">
    <location>
        <begin position="64"/>
        <end position="76"/>
    </location>
</feature>
<protein>
    <submittedName>
        <fullName evidence="2">Uncharacterized protein</fullName>
    </submittedName>
</protein>
<gene>
    <name evidence="2" type="ORF">UMAG_10928</name>
</gene>
<proteinExistence type="predicted"/>
<evidence type="ECO:0000313" key="3">
    <source>
        <dbReference type="Proteomes" id="UP000000561"/>
    </source>
</evidence>